<protein>
    <submittedName>
        <fullName evidence="1">Uncharacterized protein</fullName>
    </submittedName>
</protein>
<dbReference type="Gramene" id="HORVU.MOREX.r2.6HG0493840.1">
    <property type="protein sequence ID" value="HORVU.MOREX.r2.6HG0493840.1.CDS.1"/>
    <property type="gene ID" value="HORVU.MOREX.r2.6HG0493840"/>
</dbReference>
<dbReference type="AlphaFoldDB" id="A0A8I6XUW4"/>
<dbReference type="InterPro" id="IPR044997">
    <property type="entry name" value="F-box_plant"/>
</dbReference>
<reference evidence="1" key="2">
    <citation type="submission" date="2020-10" db="EMBL/GenBank/DDBJ databases">
        <authorList>
            <person name="Scholz U."/>
            <person name="Mascher M."/>
            <person name="Fiebig A."/>
        </authorList>
    </citation>
    <scope>NUCLEOTIDE SEQUENCE [LARGE SCALE GENOMIC DNA]</scope>
    <source>
        <strain evidence="1">cv. Morex</strain>
    </source>
</reference>
<keyword evidence="2" id="KW-1185">Reference proteome</keyword>
<dbReference type="EnsemblPlants" id="HORVU.MOREX.r3.6HG0595890.1">
    <property type="protein sequence ID" value="HORVU.MOREX.r3.6HG0595890.1.CDS1"/>
    <property type="gene ID" value="HORVU.MOREX.r3.6HG0595890"/>
</dbReference>
<organism evidence="1 2">
    <name type="scientific">Hordeum vulgare subsp. vulgare</name>
    <name type="common">Domesticated barley</name>
    <dbReference type="NCBI Taxonomy" id="112509"/>
    <lineage>
        <taxon>Eukaryota</taxon>
        <taxon>Viridiplantae</taxon>
        <taxon>Streptophyta</taxon>
        <taxon>Embryophyta</taxon>
        <taxon>Tracheophyta</taxon>
        <taxon>Spermatophyta</taxon>
        <taxon>Magnoliopsida</taxon>
        <taxon>Liliopsida</taxon>
        <taxon>Poales</taxon>
        <taxon>Poaceae</taxon>
        <taxon>BOP clade</taxon>
        <taxon>Pooideae</taxon>
        <taxon>Triticodae</taxon>
        <taxon>Triticeae</taxon>
        <taxon>Hordeinae</taxon>
        <taxon>Hordeum</taxon>
    </lineage>
</organism>
<evidence type="ECO:0000313" key="2">
    <source>
        <dbReference type="Proteomes" id="UP000011116"/>
    </source>
</evidence>
<dbReference type="PANTHER" id="PTHR32153">
    <property type="entry name" value="OJ000223_09.16 PROTEIN"/>
    <property type="match status" value="1"/>
</dbReference>
<dbReference type="Gramene" id="HORVU.MOREX.r3.6HG0595890.1">
    <property type="protein sequence ID" value="HORVU.MOREX.r3.6HG0595890.1.CDS1"/>
    <property type="gene ID" value="HORVU.MOREX.r3.6HG0595890"/>
</dbReference>
<evidence type="ECO:0000313" key="1">
    <source>
        <dbReference type="EnsemblPlants" id="HORVU.MOREX.r3.6HG0595890.1.CDS1"/>
    </source>
</evidence>
<proteinExistence type="predicted"/>
<sequence>MFILEAAPALKELCITVWDHWCIMITDKQIRKKYGFWEKADVKWKSYALDFRHKNLAKLTIYGFQPDDSFVRYIRCIVNHAVNLAVISLHDRKVCERCGDISESVVSRRCGDNVCPSGYPRTAEERRLTIESLGLASHAVICFQS</sequence>
<name>A0A8I6XUW4_HORVV</name>
<reference evidence="2" key="1">
    <citation type="journal article" date="2012" name="Nature">
        <title>A physical, genetic and functional sequence assembly of the barley genome.</title>
        <authorList>
            <consortium name="The International Barley Genome Sequencing Consortium"/>
            <person name="Mayer K.F."/>
            <person name="Waugh R."/>
            <person name="Brown J.W."/>
            <person name="Schulman A."/>
            <person name="Langridge P."/>
            <person name="Platzer M."/>
            <person name="Fincher G.B."/>
            <person name="Muehlbauer G.J."/>
            <person name="Sato K."/>
            <person name="Close T.J."/>
            <person name="Wise R.P."/>
            <person name="Stein N."/>
        </authorList>
    </citation>
    <scope>NUCLEOTIDE SEQUENCE [LARGE SCALE GENOMIC DNA]</scope>
    <source>
        <strain evidence="2">cv. Morex</strain>
    </source>
</reference>
<dbReference type="Proteomes" id="UP000011116">
    <property type="component" value="Chromosome 6H"/>
</dbReference>
<accession>A0A8I6XUW4</accession>
<reference evidence="1" key="3">
    <citation type="submission" date="2022-01" db="UniProtKB">
        <authorList>
            <consortium name="EnsemblPlants"/>
        </authorList>
    </citation>
    <scope>IDENTIFICATION</scope>
    <source>
        <strain evidence="1">subsp. vulgare</strain>
    </source>
</reference>